<keyword evidence="4" id="KW-0663">Pyridoxal phosphate</keyword>
<dbReference type="Pfam" id="PF00155">
    <property type="entry name" value="Aminotran_1_2"/>
    <property type="match status" value="1"/>
</dbReference>
<dbReference type="Gene3D" id="3.90.1150.10">
    <property type="entry name" value="Aspartate Aminotransferase, domain 1"/>
    <property type="match status" value="1"/>
</dbReference>
<comment type="caution">
    <text evidence="6">The sequence shown here is derived from an EMBL/GenBank/DDBJ whole genome shotgun (WGS) entry which is preliminary data.</text>
</comment>
<proteinExistence type="predicted"/>
<evidence type="ECO:0000256" key="3">
    <source>
        <dbReference type="ARBA" id="ARBA00022679"/>
    </source>
</evidence>
<organism evidence="6">
    <name type="scientific">marine sediment metagenome</name>
    <dbReference type="NCBI Taxonomy" id="412755"/>
    <lineage>
        <taxon>unclassified sequences</taxon>
        <taxon>metagenomes</taxon>
        <taxon>ecological metagenomes</taxon>
    </lineage>
</organism>
<name>X1LZD7_9ZZZZ</name>
<dbReference type="InterPro" id="IPR015424">
    <property type="entry name" value="PyrdxlP-dep_Trfase"/>
</dbReference>
<sequence>MSLLPRPEIQGVTVCPHGGIDYAELETLGIAPQEVLDFSANLNPLGPPPGVMEALSCVSYELSEAISHYPDSGACHLRYALAEKLGIKAENILVGNGSTELIRLTALAYFGRGDKVLIIEPTFGEYQVACQIVGASLIKQQLLEGNDFQLNVDETVKLIKQHRPKGIFISNPNNPTGRHLPQADFEKILDASKDSLVVLDEAYISFVDSHWSSLN</sequence>
<dbReference type="PANTHER" id="PTHR42885">
    <property type="entry name" value="HISTIDINOL-PHOSPHATE AMINOTRANSFERASE-RELATED"/>
    <property type="match status" value="1"/>
</dbReference>
<evidence type="ECO:0000313" key="6">
    <source>
        <dbReference type="EMBL" id="GAI07790.1"/>
    </source>
</evidence>
<dbReference type="SUPFAM" id="SSF53383">
    <property type="entry name" value="PLP-dependent transferases"/>
    <property type="match status" value="1"/>
</dbReference>
<dbReference type="PANTHER" id="PTHR42885:SF2">
    <property type="entry name" value="HISTIDINOL-PHOSPHATE AMINOTRANSFERASE"/>
    <property type="match status" value="1"/>
</dbReference>
<gene>
    <name evidence="6" type="ORF">S06H3_17504</name>
</gene>
<dbReference type="InterPro" id="IPR015422">
    <property type="entry name" value="PyrdxlP-dep_Trfase_small"/>
</dbReference>
<protein>
    <recommendedName>
        <fullName evidence="5">Aminotransferase class I/classII large domain-containing protein</fullName>
    </recommendedName>
</protein>
<evidence type="ECO:0000256" key="1">
    <source>
        <dbReference type="ARBA" id="ARBA00001933"/>
    </source>
</evidence>
<evidence type="ECO:0000256" key="2">
    <source>
        <dbReference type="ARBA" id="ARBA00022576"/>
    </source>
</evidence>
<evidence type="ECO:0000259" key="5">
    <source>
        <dbReference type="Pfam" id="PF00155"/>
    </source>
</evidence>
<feature type="non-terminal residue" evidence="6">
    <location>
        <position position="215"/>
    </location>
</feature>
<comment type="cofactor">
    <cofactor evidence="1">
        <name>pyridoxal 5'-phosphate</name>
        <dbReference type="ChEBI" id="CHEBI:597326"/>
    </cofactor>
</comment>
<dbReference type="AlphaFoldDB" id="X1LZD7"/>
<dbReference type="CDD" id="cd00609">
    <property type="entry name" value="AAT_like"/>
    <property type="match status" value="1"/>
</dbReference>
<keyword evidence="2" id="KW-0032">Aminotransferase</keyword>
<feature type="domain" description="Aminotransferase class I/classII large" evidence="5">
    <location>
        <begin position="34"/>
        <end position="209"/>
    </location>
</feature>
<evidence type="ECO:0000256" key="4">
    <source>
        <dbReference type="ARBA" id="ARBA00022898"/>
    </source>
</evidence>
<dbReference type="GO" id="GO:0030170">
    <property type="term" value="F:pyridoxal phosphate binding"/>
    <property type="evidence" value="ECO:0007669"/>
    <property type="project" value="InterPro"/>
</dbReference>
<dbReference type="Gene3D" id="3.40.640.10">
    <property type="entry name" value="Type I PLP-dependent aspartate aminotransferase-like (Major domain)"/>
    <property type="match status" value="1"/>
</dbReference>
<accession>X1LZD7</accession>
<reference evidence="6" key="1">
    <citation type="journal article" date="2014" name="Front. Microbiol.">
        <title>High frequency of phylogenetically diverse reductive dehalogenase-homologous genes in deep subseafloor sedimentary metagenomes.</title>
        <authorList>
            <person name="Kawai M."/>
            <person name="Futagami T."/>
            <person name="Toyoda A."/>
            <person name="Takaki Y."/>
            <person name="Nishi S."/>
            <person name="Hori S."/>
            <person name="Arai W."/>
            <person name="Tsubouchi T."/>
            <person name="Morono Y."/>
            <person name="Uchiyama I."/>
            <person name="Ito T."/>
            <person name="Fujiyama A."/>
            <person name="Inagaki F."/>
            <person name="Takami H."/>
        </authorList>
    </citation>
    <scope>NUCLEOTIDE SEQUENCE</scope>
    <source>
        <strain evidence="6">Expedition CK06-06</strain>
    </source>
</reference>
<dbReference type="InterPro" id="IPR004839">
    <property type="entry name" value="Aminotransferase_I/II_large"/>
</dbReference>
<keyword evidence="3" id="KW-0808">Transferase</keyword>
<dbReference type="EMBL" id="BARV01008755">
    <property type="protein sequence ID" value="GAI07790.1"/>
    <property type="molecule type" value="Genomic_DNA"/>
</dbReference>
<dbReference type="GO" id="GO:0008483">
    <property type="term" value="F:transaminase activity"/>
    <property type="evidence" value="ECO:0007669"/>
    <property type="project" value="UniProtKB-KW"/>
</dbReference>
<dbReference type="InterPro" id="IPR015421">
    <property type="entry name" value="PyrdxlP-dep_Trfase_major"/>
</dbReference>